<feature type="active site" description="Proton donor/acceptor" evidence="1">
    <location>
        <position position="132"/>
    </location>
</feature>
<evidence type="ECO:0000256" key="2">
    <source>
        <dbReference type="PIRSR" id="PIRSR001365-2"/>
    </source>
</evidence>
<feature type="binding site" evidence="2">
    <location>
        <position position="44"/>
    </location>
    <ligand>
        <name>pyruvate</name>
        <dbReference type="ChEBI" id="CHEBI:15361"/>
    </ligand>
</feature>
<dbReference type="GO" id="GO:0008675">
    <property type="term" value="F:2-dehydro-3-deoxy-phosphogluconate aldolase activity"/>
    <property type="evidence" value="ECO:0007669"/>
    <property type="project" value="UniProtKB-ARBA"/>
</dbReference>
<reference evidence="3" key="1">
    <citation type="journal article" date="2017" name="Nature">
        <title>Asgard archaea illuminate the origin of eukaryotic cellular complexity.</title>
        <authorList>
            <person name="Zaremba-Niedzwiedzka K."/>
            <person name="Caceres E.F."/>
            <person name="Saw J.H."/>
            <person name="Backstrom D."/>
            <person name="Juzokaite L."/>
            <person name="Vancaester E."/>
            <person name="Seitz K.W."/>
            <person name="Anantharaman K."/>
            <person name="Starnawski P."/>
            <person name="Kjeldsen K.U."/>
            <person name="Scott M.B."/>
            <person name="Nunoura T."/>
            <person name="Banfield J.F."/>
            <person name="Schramm A."/>
            <person name="Baker B.J."/>
            <person name="Spang A."/>
            <person name="Ettema T.J.G."/>
        </authorList>
    </citation>
    <scope>NUCLEOTIDE SEQUENCE</scope>
    <source>
        <strain evidence="3">LCB_4</strain>
    </source>
</reference>
<feature type="binding site" evidence="2">
    <location>
        <position position="204"/>
    </location>
    <ligand>
        <name>pyruvate</name>
        <dbReference type="ChEBI" id="CHEBI:15361"/>
    </ligand>
</feature>
<gene>
    <name evidence="3" type="ORF">OdinLCB4_005740</name>
</gene>
<dbReference type="SUPFAM" id="SSF51569">
    <property type="entry name" value="Aldolase"/>
    <property type="match status" value="1"/>
</dbReference>
<name>A0AAF0IB12_ODILC</name>
<dbReference type="Proteomes" id="UP000186851">
    <property type="component" value="Chromosome"/>
</dbReference>
<organism evidence="3 4">
    <name type="scientific">Odinarchaeota yellowstonii (strain LCB_4)</name>
    <dbReference type="NCBI Taxonomy" id="1841599"/>
    <lineage>
        <taxon>Archaea</taxon>
        <taxon>Promethearchaeati</taxon>
        <taxon>Candidatus Odinarchaeota</taxon>
        <taxon>Candidatus Odinarchaeia</taxon>
        <taxon>Candidatus Odinarchaeales</taxon>
        <taxon>Candidatus Odinarchaeaceae</taxon>
        <taxon>Candidatus Odinarchaeum</taxon>
    </lineage>
</organism>
<dbReference type="EMBL" id="CP091871">
    <property type="protein sequence ID" value="WEU39970.1"/>
    <property type="molecule type" value="Genomic_DNA"/>
</dbReference>
<dbReference type="KEGG" id="oyw:OdinLCB4_005740"/>
<evidence type="ECO:0000256" key="1">
    <source>
        <dbReference type="PIRSR" id="PIRSR001365-1"/>
    </source>
</evidence>
<protein>
    <submittedName>
        <fullName evidence="3">Dihydrodipicolinate synthase family protein</fullName>
    </submittedName>
</protein>
<dbReference type="GO" id="GO:0008747">
    <property type="term" value="F:N-acetylneuraminate lyase activity"/>
    <property type="evidence" value="ECO:0007669"/>
    <property type="project" value="TreeGrafter"/>
</dbReference>
<dbReference type="PANTHER" id="PTHR42849">
    <property type="entry name" value="N-ACETYLNEURAMINATE LYASE"/>
    <property type="match status" value="1"/>
</dbReference>
<dbReference type="AlphaFoldDB" id="A0AAF0IB12"/>
<sequence length="295" mass="33127">MLKLYAALITPFDENGKPSQIGFKELTSYLRSAGVRGFVVNGTTGLFPYLDKDERKKCVDYVLNYSDKDDEIIVCVGHSNYNQVIELIKYCEKKGVETILLPPPYYIKLNRDELIEFYKRVRAETQLKIIAYNIPQLTNNPLTPDVIAFLAAEGLADGVKDTSGVFQNFQKTIILTDKIKGFKRIIGDDYLTLASLIIGGDGAILGSANIIPGLWIELYNCLKNGDISRAVKLQKEANKIIDAMFIGSFPTAIYYILKELNINCGLPRFPLKELSENEVASLKNVLKNFNQHKIT</sequence>
<evidence type="ECO:0000313" key="4">
    <source>
        <dbReference type="Proteomes" id="UP000186851"/>
    </source>
</evidence>
<dbReference type="InterPro" id="IPR002220">
    <property type="entry name" value="DapA-like"/>
</dbReference>
<dbReference type="PANTHER" id="PTHR42849:SF1">
    <property type="entry name" value="N-ACETYLNEURAMINATE LYASE"/>
    <property type="match status" value="1"/>
</dbReference>
<dbReference type="Pfam" id="PF00701">
    <property type="entry name" value="DHDPS"/>
    <property type="match status" value="1"/>
</dbReference>
<dbReference type="PIRSF" id="PIRSF001365">
    <property type="entry name" value="DHDPS"/>
    <property type="match status" value="1"/>
</dbReference>
<dbReference type="GO" id="GO:0005829">
    <property type="term" value="C:cytosol"/>
    <property type="evidence" value="ECO:0007669"/>
    <property type="project" value="TreeGrafter"/>
</dbReference>
<proteinExistence type="predicted"/>
<evidence type="ECO:0000313" key="3">
    <source>
        <dbReference type="EMBL" id="WEU39970.1"/>
    </source>
</evidence>
<dbReference type="SMART" id="SM01130">
    <property type="entry name" value="DHDPS"/>
    <property type="match status" value="1"/>
</dbReference>
<dbReference type="InterPro" id="IPR013785">
    <property type="entry name" value="Aldolase_TIM"/>
</dbReference>
<accession>A0AAF0IB12</accession>
<dbReference type="CDD" id="cd00408">
    <property type="entry name" value="DHDPS-like"/>
    <property type="match status" value="1"/>
</dbReference>
<dbReference type="GO" id="GO:0019262">
    <property type="term" value="P:N-acetylneuraminate catabolic process"/>
    <property type="evidence" value="ECO:0007669"/>
    <property type="project" value="TreeGrafter"/>
</dbReference>
<reference evidence="3" key="2">
    <citation type="journal article" date="2022" name="Nat. Microbiol.">
        <title>A closed Candidatus Odinarchaeum chromosome exposes Asgard archaeal viruses.</title>
        <authorList>
            <person name="Tamarit D."/>
            <person name="Caceres E.F."/>
            <person name="Krupovic M."/>
            <person name="Nijland R."/>
            <person name="Eme L."/>
            <person name="Robinson N.P."/>
            <person name="Ettema T.J.G."/>
        </authorList>
    </citation>
    <scope>NUCLEOTIDE SEQUENCE</scope>
    <source>
        <strain evidence="3">LCB_4</strain>
    </source>
</reference>
<feature type="active site" description="Schiff-base intermediate with substrate" evidence="1">
    <location>
        <position position="160"/>
    </location>
</feature>
<dbReference type="PRINTS" id="PR00146">
    <property type="entry name" value="DHPICSNTHASE"/>
</dbReference>
<dbReference type="Gene3D" id="3.20.20.70">
    <property type="entry name" value="Aldolase class I"/>
    <property type="match status" value="1"/>
</dbReference>